<dbReference type="GO" id="GO:0042597">
    <property type="term" value="C:periplasmic space"/>
    <property type="evidence" value="ECO:0007669"/>
    <property type="project" value="UniProtKB-ARBA"/>
</dbReference>
<dbReference type="Pfam" id="PF00496">
    <property type="entry name" value="SBP_bac_5"/>
    <property type="match status" value="1"/>
</dbReference>
<evidence type="ECO:0000256" key="2">
    <source>
        <dbReference type="ARBA" id="ARBA00022448"/>
    </source>
</evidence>
<dbReference type="PIRSF" id="PIRSF002741">
    <property type="entry name" value="MppA"/>
    <property type="match status" value="1"/>
</dbReference>
<evidence type="ECO:0000256" key="1">
    <source>
        <dbReference type="ARBA" id="ARBA00005695"/>
    </source>
</evidence>
<dbReference type="GO" id="GO:0043190">
    <property type="term" value="C:ATP-binding cassette (ABC) transporter complex"/>
    <property type="evidence" value="ECO:0007669"/>
    <property type="project" value="InterPro"/>
</dbReference>
<dbReference type="AlphaFoldDB" id="A0A2H0PZL6"/>
<dbReference type="Gene3D" id="3.10.105.10">
    <property type="entry name" value="Dipeptide-binding Protein, Domain 3"/>
    <property type="match status" value="1"/>
</dbReference>
<evidence type="ECO:0000313" key="6">
    <source>
        <dbReference type="EMBL" id="PIR26986.1"/>
    </source>
</evidence>
<dbReference type="GO" id="GO:1904680">
    <property type="term" value="F:peptide transmembrane transporter activity"/>
    <property type="evidence" value="ECO:0007669"/>
    <property type="project" value="TreeGrafter"/>
</dbReference>
<feature type="domain" description="Solute-binding protein family 5" evidence="5">
    <location>
        <begin position="115"/>
        <end position="485"/>
    </location>
</feature>
<dbReference type="GO" id="GO:0015833">
    <property type="term" value="P:peptide transport"/>
    <property type="evidence" value="ECO:0007669"/>
    <property type="project" value="TreeGrafter"/>
</dbReference>
<comment type="similarity">
    <text evidence="1">Belongs to the bacterial solute-binding protein 5 family.</text>
</comment>
<dbReference type="PANTHER" id="PTHR30290:SF9">
    <property type="entry name" value="OLIGOPEPTIDE-BINDING PROTEIN APPA"/>
    <property type="match status" value="1"/>
</dbReference>
<accession>A0A2H0PZL6</accession>
<feature type="transmembrane region" description="Helical" evidence="4">
    <location>
        <begin position="38"/>
        <end position="59"/>
    </location>
</feature>
<dbReference type="InterPro" id="IPR030678">
    <property type="entry name" value="Peptide/Ni-bd"/>
</dbReference>
<dbReference type="PANTHER" id="PTHR30290">
    <property type="entry name" value="PERIPLASMIC BINDING COMPONENT OF ABC TRANSPORTER"/>
    <property type="match status" value="1"/>
</dbReference>
<dbReference type="Gene3D" id="3.90.76.10">
    <property type="entry name" value="Dipeptide-binding Protein, Domain 1"/>
    <property type="match status" value="1"/>
</dbReference>
<dbReference type="Gene3D" id="3.40.190.10">
    <property type="entry name" value="Periplasmic binding protein-like II"/>
    <property type="match status" value="1"/>
</dbReference>
<gene>
    <name evidence="6" type="ORF">COV41_00110</name>
</gene>
<organism evidence="6 7">
    <name type="scientific">Candidatus Brennerbacteria bacterium CG11_big_fil_rev_8_21_14_0_20_43_10</name>
    <dbReference type="NCBI Taxonomy" id="1974523"/>
    <lineage>
        <taxon>Bacteria</taxon>
        <taxon>Candidatus Brenneribacteriota</taxon>
    </lineage>
</organism>
<reference evidence="6 7" key="1">
    <citation type="submission" date="2017-09" db="EMBL/GenBank/DDBJ databases">
        <title>Depth-based differentiation of microbial function through sediment-hosted aquifers and enrichment of novel symbionts in the deep terrestrial subsurface.</title>
        <authorList>
            <person name="Probst A.J."/>
            <person name="Ladd B."/>
            <person name="Jarett J.K."/>
            <person name="Geller-Mcgrath D.E."/>
            <person name="Sieber C.M."/>
            <person name="Emerson J.B."/>
            <person name="Anantharaman K."/>
            <person name="Thomas B.C."/>
            <person name="Malmstrom R."/>
            <person name="Stieglmeier M."/>
            <person name="Klingl A."/>
            <person name="Woyke T."/>
            <person name="Ryan C.M."/>
            <person name="Banfield J.F."/>
        </authorList>
    </citation>
    <scope>NUCLEOTIDE SEQUENCE [LARGE SCALE GENOMIC DNA]</scope>
    <source>
        <strain evidence="6">CG11_big_fil_rev_8_21_14_0_20_43_10</strain>
    </source>
</reference>
<dbReference type="CDD" id="cd08513">
    <property type="entry name" value="PBP2_thermophilic_Hb8_like"/>
    <property type="match status" value="1"/>
</dbReference>
<evidence type="ECO:0000256" key="4">
    <source>
        <dbReference type="SAM" id="Phobius"/>
    </source>
</evidence>
<protein>
    <recommendedName>
        <fullName evidence="5">Solute-binding protein family 5 domain-containing protein</fullName>
    </recommendedName>
</protein>
<keyword evidence="2" id="KW-0813">Transport</keyword>
<proteinExistence type="inferred from homology"/>
<keyword evidence="4" id="KW-1133">Transmembrane helix</keyword>
<dbReference type="SUPFAM" id="SSF53850">
    <property type="entry name" value="Periplasmic binding protein-like II"/>
    <property type="match status" value="1"/>
</dbReference>
<name>A0A2H0PZL6_9BACT</name>
<dbReference type="InterPro" id="IPR000914">
    <property type="entry name" value="SBP_5_dom"/>
</dbReference>
<keyword evidence="3" id="KW-0732">Signal</keyword>
<keyword evidence="4" id="KW-0472">Membrane</keyword>
<sequence>MEIASLHVLGKRIAAFFSRVRPARVIALWRVLRPMEKIIFLACFGIACVGIVWLGIHAYETNTTIIPARGGVFSEGLVQQPQSINPVITNGNETDALLEALIFSGLLKPDGQGGVMPDLAQSFEMKNDGTVYVATLRDNIVWHDNQPLTAQDILFTIDMMKSPALQHPLANFWNSITVQALSDKTIAFTLAKPYVFFPQYLTFKIIPKHVWENVPVNQFLLSELNSKPIGSGPYQFKKLTLDSTNATKQYTLVRFPRYYGSGPYIDTIAIKFYPDTAAAENALRKKEIASFANIPWDDIRAIEQTQRIITLQKPVVPTTIALFMNMNADILKDVLFRKALAYAIDNNAIVQDVFHSYAVPLDAPALVASSTQYIFNPTQSQIFLNALGWKDTNNNGIRDKKMSSRAKTPTELDISLIYLDAPDMQAIAGHIVKNLHDIGVNVALTALQKNEFMNRIDNKSFELILASETTLTGSVPDIYPFWHSSQQAILGLNISQYTNKEIDRIVTDIRKANDPERINILLDGFANRIRADVPAAFLVRPQWTWAIENYIHMPDILFINTPAQRFARANEWYIYTKRIWNN</sequence>
<dbReference type="InterPro" id="IPR039424">
    <property type="entry name" value="SBP_5"/>
</dbReference>
<evidence type="ECO:0000256" key="3">
    <source>
        <dbReference type="ARBA" id="ARBA00022729"/>
    </source>
</evidence>
<evidence type="ECO:0000313" key="7">
    <source>
        <dbReference type="Proteomes" id="UP000236846"/>
    </source>
</evidence>
<keyword evidence="4" id="KW-0812">Transmembrane</keyword>
<comment type="caution">
    <text evidence="6">The sequence shown here is derived from an EMBL/GenBank/DDBJ whole genome shotgun (WGS) entry which is preliminary data.</text>
</comment>
<evidence type="ECO:0000259" key="5">
    <source>
        <dbReference type="Pfam" id="PF00496"/>
    </source>
</evidence>
<dbReference type="Proteomes" id="UP000236846">
    <property type="component" value="Unassembled WGS sequence"/>
</dbReference>
<dbReference type="EMBL" id="PCXE01000004">
    <property type="protein sequence ID" value="PIR26986.1"/>
    <property type="molecule type" value="Genomic_DNA"/>
</dbReference>